<dbReference type="InterPro" id="IPR011701">
    <property type="entry name" value="MFS"/>
</dbReference>
<gene>
    <name evidence="8" type="ORF">VV01_11550</name>
</gene>
<dbReference type="PATRIC" id="fig|1631356.3.peg.2257"/>
<reference evidence="9" key="1">
    <citation type="submission" date="2015-03" db="EMBL/GenBank/DDBJ databases">
        <title>Luteipulveratus halotolerans sp. nov., a novel actinobacterium (Dermacoccaceae) from Sarawak, Malaysia.</title>
        <authorList>
            <person name="Juboi H."/>
            <person name="Basik A."/>
            <person name="Shamsul S.S."/>
            <person name="Arnold P."/>
            <person name="Schmitt E.K."/>
            <person name="Sanglier J.-J."/>
            <person name="Yeo T."/>
        </authorList>
    </citation>
    <scope>NUCLEOTIDE SEQUENCE [LARGE SCALE GENOMIC DNA]</scope>
    <source>
        <strain evidence="9">C296001</strain>
    </source>
</reference>
<evidence type="ECO:0000256" key="5">
    <source>
        <dbReference type="SAM" id="MobiDB-lite"/>
    </source>
</evidence>
<feature type="region of interest" description="Disordered" evidence="5">
    <location>
        <begin position="361"/>
        <end position="381"/>
    </location>
</feature>
<feature type="transmembrane region" description="Helical" evidence="6">
    <location>
        <begin position="251"/>
        <end position="268"/>
    </location>
</feature>
<dbReference type="STRING" id="1631356.VV01_11550"/>
<feature type="transmembrane region" description="Helical" evidence="6">
    <location>
        <begin position="192"/>
        <end position="212"/>
    </location>
</feature>
<evidence type="ECO:0000313" key="8">
    <source>
        <dbReference type="EMBL" id="KNX39406.1"/>
    </source>
</evidence>
<feature type="transmembrane region" description="Helical" evidence="6">
    <location>
        <begin position="12"/>
        <end position="29"/>
    </location>
</feature>
<dbReference type="AlphaFoldDB" id="A0A0L6CNQ0"/>
<dbReference type="GO" id="GO:0022857">
    <property type="term" value="F:transmembrane transporter activity"/>
    <property type="evidence" value="ECO:0007669"/>
    <property type="project" value="InterPro"/>
</dbReference>
<dbReference type="InterPro" id="IPR036259">
    <property type="entry name" value="MFS_trans_sf"/>
</dbReference>
<dbReference type="PANTHER" id="PTHR23530:SF1">
    <property type="entry name" value="PERMEASE, MAJOR FACILITATOR SUPERFAMILY-RELATED"/>
    <property type="match status" value="1"/>
</dbReference>
<name>A0A0L6CNQ0_9MICO</name>
<keyword evidence="3 6" id="KW-1133">Transmembrane helix</keyword>
<dbReference type="InterPro" id="IPR053160">
    <property type="entry name" value="MFS_DHA3_Transporter"/>
</dbReference>
<dbReference type="Pfam" id="PF07690">
    <property type="entry name" value="MFS_1"/>
    <property type="match status" value="1"/>
</dbReference>
<dbReference type="Proteomes" id="UP000037397">
    <property type="component" value="Unassembled WGS sequence"/>
</dbReference>
<evidence type="ECO:0000313" key="9">
    <source>
        <dbReference type="Proteomes" id="UP000037397"/>
    </source>
</evidence>
<dbReference type="Gene3D" id="1.20.1250.20">
    <property type="entry name" value="MFS general substrate transporter like domains"/>
    <property type="match status" value="1"/>
</dbReference>
<dbReference type="GO" id="GO:0005886">
    <property type="term" value="C:plasma membrane"/>
    <property type="evidence" value="ECO:0007669"/>
    <property type="project" value="UniProtKB-SubCell"/>
</dbReference>
<keyword evidence="9" id="KW-1185">Reference proteome</keyword>
<feature type="compositionally biased region" description="Basic and acidic residues" evidence="5">
    <location>
        <begin position="361"/>
        <end position="373"/>
    </location>
</feature>
<evidence type="ECO:0000256" key="6">
    <source>
        <dbReference type="SAM" id="Phobius"/>
    </source>
</evidence>
<dbReference type="PANTHER" id="PTHR23530">
    <property type="entry name" value="TRANSPORT PROTEIN-RELATED"/>
    <property type="match status" value="1"/>
</dbReference>
<feature type="domain" description="Major facilitator superfamily (MFS) profile" evidence="7">
    <location>
        <begin position="1"/>
        <end position="361"/>
    </location>
</feature>
<evidence type="ECO:0000256" key="3">
    <source>
        <dbReference type="ARBA" id="ARBA00022989"/>
    </source>
</evidence>
<dbReference type="EMBL" id="LAIR01000002">
    <property type="protein sequence ID" value="KNX39406.1"/>
    <property type="molecule type" value="Genomic_DNA"/>
</dbReference>
<feature type="transmembrane region" description="Helical" evidence="6">
    <location>
        <begin position="133"/>
        <end position="152"/>
    </location>
</feature>
<keyword evidence="4 6" id="KW-0472">Membrane</keyword>
<evidence type="ECO:0000256" key="4">
    <source>
        <dbReference type="ARBA" id="ARBA00023136"/>
    </source>
</evidence>
<evidence type="ECO:0000256" key="2">
    <source>
        <dbReference type="ARBA" id="ARBA00022692"/>
    </source>
</evidence>
<comment type="caution">
    <text evidence="8">The sequence shown here is derived from an EMBL/GenBank/DDBJ whole genome shotgun (WGS) entry which is preliminary data.</text>
</comment>
<evidence type="ECO:0000256" key="1">
    <source>
        <dbReference type="ARBA" id="ARBA00004651"/>
    </source>
</evidence>
<dbReference type="PROSITE" id="PS50850">
    <property type="entry name" value="MFS"/>
    <property type="match status" value="1"/>
</dbReference>
<feature type="transmembrane region" description="Helical" evidence="6">
    <location>
        <begin position="41"/>
        <end position="59"/>
    </location>
</feature>
<comment type="subcellular location">
    <subcellularLocation>
        <location evidence="1">Cell membrane</location>
        <topology evidence="1">Multi-pass membrane protein</topology>
    </subcellularLocation>
</comment>
<feature type="transmembrane region" description="Helical" evidence="6">
    <location>
        <begin position="218"/>
        <end position="239"/>
    </location>
</feature>
<evidence type="ECO:0000259" key="7">
    <source>
        <dbReference type="PROSITE" id="PS50850"/>
    </source>
</evidence>
<feature type="transmembrane region" description="Helical" evidence="6">
    <location>
        <begin position="333"/>
        <end position="355"/>
    </location>
</feature>
<keyword evidence="2 6" id="KW-0812">Transmembrane</keyword>
<sequence>MRDHGLSGGQVATLLIAWSVAGFVFEVPSGAWADMIDRRRLLLVSGLLYTGCFTTWVLWPSYAGFLLGFVLWALSDALMSGTFEALLYDELAACDRTGAWGRLRSVSETAAVLTMAAASLAATPLFAWGGYGLVAWVSVGAAAMSTAFALALPKARMVERESEPGPVVRRYLGTLAEGVREAAGALVLRRAIAAYAAVVPLIGFDEFLPLVLSEGGASTGSLGVLTAAFIAAQAVGTYLADRVSRAGRPAYVVVVVSAGVLTAAGAALPFPLGFAAMSGGYLLATSAMVAGEIRVQHLITGRARATVTSAAGLANEVASMTTFGLVALGSLGWSIATVVAVLAVPFTVAAAMTGVRLPRRAVHERSGGAEREQPALGSGPS</sequence>
<accession>A0A0L6CNQ0</accession>
<organism evidence="8 9">
    <name type="scientific">Luteipulveratus halotolerans</name>
    <dbReference type="NCBI Taxonomy" id="1631356"/>
    <lineage>
        <taxon>Bacteria</taxon>
        <taxon>Bacillati</taxon>
        <taxon>Actinomycetota</taxon>
        <taxon>Actinomycetes</taxon>
        <taxon>Micrococcales</taxon>
        <taxon>Dermacoccaceae</taxon>
        <taxon>Luteipulveratus</taxon>
    </lineage>
</organism>
<proteinExistence type="predicted"/>
<protein>
    <recommendedName>
        <fullName evidence="7">Major facilitator superfamily (MFS) profile domain-containing protein</fullName>
    </recommendedName>
</protein>
<dbReference type="InterPro" id="IPR020846">
    <property type="entry name" value="MFS_dom"/>
</dbReference>
<dbReference type="OrthoDB" id="350307at2"/>
<dbReference type="SUPFAM" id="SSF103473">
    <property type="entry name" value="MFS general substrate transporter"/>
    <property type="match status" value="1"/>
</dbReference>